<dbReference type="Pfam" id="PF01613">
    <property type="entry name" value="Flavin_Reduct"/>
    <property type="match status" value="1"/>
</dbReference>
<dbReference type="EC" id="1.-.-.-" evidence="4"/>
<dbReference type="InterPro" id="IPR002563">
    <property type="entry name" value="Flavin_Rdtase-like_dom"/>
</dbReference>
<dbReference type="InterPro" id="IPR012349">
    <property type="entry name" value="Split_barrel_FMN-bd"/>
</dbReference>
<evidence type="ECO:0000259" key="3">
    <source>
        <dbReference type="SMART" id="SM00903"/>
    </source>
</evidence>
<organism evidence="4 5">
    <name type="scientific">Dongia soli</name>
    <dbReference type="NCBI Taxonomy" id="600628"/>
    <lineage>
        <taxon>Bacteria</taxon>
        <taxon>Pseudomonadati</taxon>
        <taxon>Pseudomonadota</taxon>
        <taxon>Alphaproteobacteria</taxon>
        <taxon>Rhodospirillales</taxon>
        <taxon>Dongiaceae</taxon>
        <taxon>Dongia</taxon>
    </lineage>
</organism>
<feature type="domain" description="Flavin reductase like" evidence="3">
    <location>
        <begin position="23"/>
        <end position="166"/>
    </location>
</feature>
<dbReference type="PANTHER" id="PTHR30466">
    <property type="entry name" value="FLAVIN REDUCTASE"/>
    <property type="match status" value="1"/>
</dbReference>
<dbReference type="PANTHER" id="PTHR30466:SF11">
    <property type="entry name" value="FLAVIN-DEPENDENT MONOOXYGENASE, REDUCTASE SUBUNIT HSAB"/>
    <property type="match status" value="1"/>
</dbReference>
<keyword evidence="2 4" id="KW-0560">Oxidoreductase</keyword>
<dbReference type="Gene3D" id="3.90.79.10">
    <property type="entry name" value="Nucleoside Triphosphate Pyrophosphohydrolase"/>
    <property type="match status" value="1"/>
</dbReference>
<protein>
    <submittedName>
        <fullName evidence="4">Flavin reductase family protein</fullName>
        <ecNumber evidence="4">1.-.-.-</ecNumber>
    </submittedName>
</protein>
<dbReference type="InterPro" id="IPR050268">
    <property type="entry name" value="NADH-dep_flavin_reductase"/>
</dbReference>
<sequence>MEKNLVSQDAEAAFDTRAFRRALGNFVTGVTIATAIDAVGRPRGLTVNSFTSVSLTPPLVLVCIANTSACYEVFHHSNDFAVNILSEDQRTISDLFASKATDKFDHVSWSVEPGYAPQIHGSMAVFQCHIESRVQAGDHVILLGRVKHFDVNARRPLVYAQGGYMSVSAQHAAVARAPGHTVLVSCIAERDGGILMVRNADGRWELPSARLAEPMDQLSSLSEALKKTGGKVEITFLYSVFESPKQTLNIVYRGTLAELDTPSDTVSIRDEATMPWRELNPAPLEGMLRRFFRERELDQFGVYADVATPALVARVGTVPEIWESYVSHLTKE</sequence>
<dbReference type="SMART" id="SM00903">
    <property type="entry name" value="Flavin_Reduct"/>
    <property type="match status" value="1"/>
</dbReference>
<proteinExistence type="inferred from homology"/>
<dbReference type="EMBL" id="JAXCLW010000004">
    <property type="protein sequence ID" value="MDY0884375.1"/>
    <property type="molecule type" value="Genomic_DNA"/>
</dbReference>
<dbReference type="Proteomes" id="UP001279642">
    <property type="component" value="Unassembled WGS sequence"/>
</dbReference>
<dbReference type="RefSeq" id="WP_320509440.1">
    <property type="nucleotide sequence ID" value="NZ_JAXCLW010000004.1"/>
</dbReference>
<name>A0ABU5EFS7_9PROT</name>
<accession>A0ABU5EFS7</accession>
<reference evidence="4 5" key="1">
    <citation type="journal article" date="2016" name="Antonie Van Leeuwenhoek">
        <title>Dongia soli sp. nov., isolated from soil from Dokdo, Korea.</title>
        <authorList>
            <person name="Kim D.U."/>
            <person name="Lee H."/>
            <person name="Kim H."/>
            <person name="Kim S.G."/>
            <person name="Ka J.O."/>
        </authorList>
    </citation>
    <scope>NUCLEOTIDE SEQUENCE [LARGE SCALE GENOMIC DNA]</scope>
    <source>
        <strain evidence="4 5">D78</strain>
    </source>
</reference>
<evidence type="ECO:0000256" key="2">
    <source>
        <dbReference type="ARBA" id="ARBA00023002"/>
    </source>
</evidence>
<evidence type="ECO:0000313" key="5">
    <source>
        <dbReference type="Proteomes" id="UP001279642"/>
    </source>
</evidence>
<evidence type="ECO:0000313" key="4">
    <source>
        <dbReference type="EMBL" id="MDY0884375.1"/>
    </source>
</evidence>
<keyword evidence="5" id="KW-1185">Reference proteome</keyword>
<dbReference type="Gene3D" id="2.30.110.10">
    <property type="entry name" value="Electron Transport, Fmn-binding Protein, Chain A"/>
    <property type="match status" value="1"/>
</dbReference>
<gene>
    <name evidence="4" type="ORF">SMD27_16140</name>
</gene>
<comment type="similarity">
    <text evidence="1">Belongs to the non-flavoprotein flavin reductase family.</text>
</comment>
<dbReference type="GO" id="GO:0016491">
    <property type="term" value="F:oxidoreductase activity"/>
    <property type="evidence" value="ECO:0007669"/>
    <property type="project" value="UniProtKB-KW"/>
</dbReference>
<dbReference type="SUPFAM" id="SSF50475">
    <property type="entry name" value="FMN-binding split barrel"/>
    <property type="match status" value="1"/>
</dbReference>
<evidence type="ECO:0000256" key="1">
    <source>
        <dbReference type="ARBA" id="ARBA00008898"/>
    </source>
</evidence>
<comment type="caution">
    <text evidence="4">The sequence shown here is derived from an EMBL/GenBank/DDBJ whole genome shotgun (WGS) entry which is preliminary data.</text>
</comment>